<protein>
    <recommendedName>
        <fullName evidence="1">KilA-N DNA-binding domain-containing protein</fullName>
    </recommendedName>
</protein>
<organism evidence="2 3">
    <name type="scientific">Hungatella hathewayi</name>
    <dbReference type="NCBI Taxonomy" id="154046"/>
    <lineage>
        <taxon>Bacteria</taxon>
        <taxon>Bacillati</taxon>
        <taxon>Bacillota</taxon>
        <taxon>Clostridia</taxon>
        <taxon>Lachnospirales</taxon>
        <taxon>Lachnospiraceae</taxon>
        <taxon>Hungatella</taxon>
    </lineage>
</organism>
<proteinExistence type="predicted"/>
<dbReference type="Pfam" id="PF10543">
    <property type="entry name" value="ORF6N"/>
    <property type="match status" value="1"/>
</dbReference>
<dbReference type="InterPro" id="IPR018873">
    <property type="entry name" value="KilA-N_DNA-bd_domain"/>
</dbReference>
<reference evidence="2 3" key="1">
    <citation type="submission" date="2019-09" db="EMBL/GenBank/DDBJ databases">
        <title>Draft genome sequencing of Hungatella hathewayi 123Y-2.</title>
        <authorList>
            <person name="Lv Q."/>
            <person name="Li S."/>
        </authorList>
    </citation>
    <scope>NUCLEOTIDE SEQUENCE [LARGE SCALE GENOMIC DNA]</scope>
    <source>
        <strain evidence="2 3">123Y-2</strain>
    </source>
</reference>
<dbReference type="Proteomes" id="UP000434223">
    <property type="component" value="Unassembled WGS sequence"/>
</dbReference>
<accession>A0AAW9WC84</accession>
<evidence type="ECO:0000313" key="2">
    <source>
        <dbReference type="EMBL" id="MUB61988.1"/>
    </source>
</evidence>
<evidence type="ECO:0000313" key="3">
    <source>
        <dbReference type="Proteomes" id="UP000434223"/>
    </source>
</evidence>
<gene>
    <name evidence="2" type="ORF">GNE07_02715</name>
</gene>
<feature type="domain" description="KilA-N DNA-binding" evidence="1">
    <location>
        <begin position="27"/>
        <end position="108"/>
    </location>
</feature>
<evidence type="ECO:0000259" key="1">
    <source>
        <dbReference type="Pfam" id="PF10543"/>
    </source>
</evidence>
<dbReference type="AlphaFoldDB" id="A0AAW9WC84"/>
<dbReference type="GeneID" id="93149014"/>
<dbReference type="EMBL" id="WNME01000002">
    <property type="protein sequence ID" value="MUB61988.1"/>
    <property type="molecule type" value="Genomic_DNA"/>
</dbReference>
<comment type="caution">
    <text evidence="2">The sequence shown here is derived from an EMBL/GenBank/DDBJ whole genome shotgun (WGS) entry which is preliminary data.</text>
</comment>
<name>A0AAW9WC84_9FIRM</name>
<dbReference type="RefSeq" id="WP_006775694.1">
    <property type="nucleotide sequence ID" value="NZ_CAJKZF010000049.1"/>
</dbReference>
<sequence>MNEIRVAGRQNFMGWNIPVVLGGFGEGKKCISDKTIAEIHRMEVRNVRARITDNIKRFTEGTDFIDLKSCLPDKQQFLETLGYTQMQISKAEHIYILSERGYAKLIKIMDTDLAWEVHDKLVDEYFLLREKKEKQQLSSTEAQEIELKAKAMRAEAMRLNARTRAFKEIKTSIPRDQLSEVALKVFDLKGAETLMGEELGNYLPPVEKTYSATEVGNRLGITSNKVGKLANLHGLKTEECGITVMDKSPYSSKNVPSFRYYENAVQRLKEILDREETHE</sequence>